<organism evidence="1">
    <name type="scientific">marine sediment metagenome</name>
    <dbReference type="NCBI Taxonomy" id="412755"/>
    <lineage>
        <taxon>unclassified sequences</taxon>
        <taxon>metagenomes</taxon>
        <taxon>ecological metagenomes</taxon>
    </lineage>
</organism>
<evidence type="ECO:0000313" key="1">
    <source>
        <dbReference type="EMBL" id="GAJ01138.1"/>
    </source>
</evidence>
<dbReference type="EMBL" id="BARW01016008">
    <property type="protein sequence ID" value="GAJ01138.1"/>
    <property type="molecule type" value="Genomic_DNA"/>
</dbReference>
<proteinExistence type="predicted"/>
<dbReference type="AlphaFoldDB" id="X1T714"/>
<sequence length="119" mass="14022">MSKKIRFESIVFHFLTEVKRVAENCRSNTEYNNWKKFIDSLKFENVSKDLIKVSWGYPEINETVIDVSKAVLCFRGDNQEFIQKQRLFGMGKEKDAIKIENEKLFKQLVINVSELAKLK</sequence>
<comment type="caution">
    <text evidence="1">The sequence shown here is derived from an EMBL/GenBank/DDBJ whole genome shotgun (WGS) entry which is preliminary data.</text>
</comment>
<name>X1T714_9ZZZZ</name>
<reference evidence="1" key="1">
    <citation type="journal article" date="2014" name="Front. Microbiol.">
        <title>High frequency of phylogenetically diverse reductive dehalogenase-homologous genes in deep subseafloor sedimentary metagenomes.</title>
        <authorList>
            <person name="Kawai M."/>
            <person name="Futagami T."/>
            <person name="Toyoda A."/>
            <person name="Takaki Y."/>
            <person name="Nishi S."/>
            <person name="Hori S."/>
            <person name="Arai W."/>
            <person name="Tsubouchi T."/>
            <person name="Morono Y."/>
            <person name="Uchiyama I."/>
            <person name="Ito T."/>
            <person name="Fujiyama A."/>
            <person name="Inagaki F."/>
            <person name="Takami H."/>
        </authorList>
    </citation>
    <scope>NUCLEOTIDE SEQUENCE</scope>
    <source>
        <strain evidence="1">Expedition CK06-06</strain>
    </source>
</reference>
<protein>
    <submittedName>
        <fullName evidence="1">Uncharacterized protein</fullName>
    </submittedName>
</protein>
<accession>X1T714</accession>
<gene>
    <name evidence="1" type="ORF">S12H4_27967</name>
</gene>